<dbReference type="InterPro" id="IPR013083">
    <property type="entry name" value="Znf_RING/FYVE/PHD"/>
</dbReference>
<evidence type="ECO:0000256" key="4">
    <source>
        <dbReference type="ARBA" id="ARBA00023254"/>
    </source>
</evidence>
<dbReference type="GO" id="GO:0016925">
    <property type="term" value="P:protein sumoylation"/>
    <property type="evidence" value="ECO:0007669"/>
    <property type="project" value="TreeGrafter"/>
</dbReference>
<organism evidence="8 9">
    <name type="scientific">Drosophila kikkawai</name>
    <name type="common">Fruit fly</name>
    <dbReference type="NCBI Taxonomy" id="30033"/>
    <lineage>
        <taxon>Eukaryota</taxon>
        <taxon>Metazoa</taxon>
        <taxon>Ecdysozoa</taxon>
        <taxon>Arthropoda</taxon>
        <taxon>Hexapoda</taxon>
        <taxon>Insecta</taxon>
        <taxon>Pterygota</taxon>
        <taxon>Neoptera</taxon>
        <taxon>Endopterygota</taxon>
        <taxon>Diptera</taxon>
        <taxon>Brachycera</taxon>
        <taxon>Muscomorpha</taxon>
        <taxon>Ephydroidea</taxon>
        <taxon>Drosophilidae</taxon>
        <taxon>Drosophila</taxon>
        <taxon>Sophophora</taxon>
    </lineage>
</organism>
<dbReference type="GO" id="GO:0000795">
    <property type="term" value="C:synaptonemal complex"/>
    <property type="evidence" value="ECO:0007669"/>
    <property type="project" value="InterPro"/>
</dbReference>
<dbReference type="InterPro" id="IPR042123">
    <property type="entry name" value="Zip3/RNF212-like"/>
</dbReference>
<gene>
    <name evidence="9" type="primary">nenya</name>
</gene>
<evidence type="ECO:0000256" key="3">
    <source>
        <dbReference type="ARBA" id="ARBA00022833"/>
    </source>
</evidence>
<reference evidence="9" key="1">
    <citation type="submission" date="2025-08" db="UniProtKB">
        <authorList>
            <consortium name="RefSeq"/>
        </authorList>
    </citation>
    <scope>IDENTIFICATION</scope>
    <source>
        <strain evidence="9">14028-0561.14</strain>
        <tissue evidence="9">Whole fly</tissue>
    </source>
</reference>
<keyword evidence="1" id="KW-0479">Metal-binding</keyword>
<dbReference type="PANTHER" id="PTHR22663:SF17">
    <property type="entry name" value="RING FINGER PROTEIN NARYA-RELATED"/>
    <property type="match status" value="1"/>
</dbReference>
<dbReference type="PROSITE" id="PS00518">
    <property type="entry name" value="ZF_RING_1"/>
    <property type="match status" value="1"/>
</dbReference>
<accession>A0A6P4JM05</accession>
<dbReference type="RefSeq" id="XP_017035738.1">
    <property type="nucleotide sequence ID" value="XM_017180249.2"/>
</dbReference>
<feature type="domain" description="RING-type" evidence="7">
    <location>
        <begin position="6"/>
        <end position="48"/>
    </location>
</feature>
<keyword evidence="4" id="KW-0469">Meiosis</keyword>
<sequence length="196" mass="23212">MFRLHCNKCYRNRSLEPALTFHFSRCHHILCDSCLDDTSKDQKCPLCSPTLQTLPISGNMPSGMAQYFEDPTKFLQLYRKISKFQSDQRTSDNVGFWRQMQEEKALQLQLEGYAKMEEQFNKQINIEKMRIAKMRDYISYHEQKQIVRRRSMDDFKALKSAHKRHRPRTPCFSSTDDTRSEESLGASLDSARTRRR</sequence>
<dbReference type="SUPFAM" id="SSF57850">
    <property type="entry name" value="RING/U-box"/>
    <property type="match status" value="1"/>
</dbReference>
<evidence type="ECO:0000259" key="7">
    <source>
        <dbReference type="PROSITE" id="PS50089"/>
    </source>
</evidence>
<dbReference type="OrthoDB" id="2535391at2759"/>
<proteinExistence type="predicted"/>
<dbReference type="Gene3D" id="3.30.40.10">
    <property type="entry name" value="Zinc/RING finger domain, C3HC4 (zinc finger)"/>
    <property type="match status" value="1"/>
</dbReference>
<dbReference type="AlphaFoldDB" id="A0A6P4JM05"/>
<keyword evidence="3" id="KW-0862">Zinc</keyword>
<evidence type="ECO:0000256" key="6">
    <source>
        <dbReference type="SAM" id="MobiDB-lite"/>
    </source>
</evidence>
<dbReference type="Proteomes" id="UP001652661">
    <property type="component" value="Chromosome 3R"/>
</dbReference>
<dbReference type="GO" id="GO:0007131">
    <property type="term" value="P:reciprocal meiotic recombination"/>
    <property type="evidence" value="ECO:0007669"/>
    <property type="project" value="InterPro"/>
</dbReference>
<keyword evidence="8" id="KW-1185">Reference proteome</keyword>
<keyword evidence="2 5" id="KW-0863">Zinc-finger</keyword>
<evidence type="ECO:0000313" key="9">
    <source>
        <dbReference type="RefSeq" id="XP_017035738.1"/>
    </source>
</evidence>
<name>A0A6P4JM05_DROKI</name>
<evidence type="ECO:0000256" key="1">
    <source>
        <dbReference type="ARBA" id="ARBA00022723"/>
    </source>
</evidence>
<dbReference type="PROSITE" id="PS50089">
    <property type="entry name" value="ZF_RING_2"/>
    <property type="match status" value="1"/>
</dbReference>
<dbReference type="InterPro" id="IPR001841">
    <property type="entry name" value="Znf_RING"/>
</dbReference>
<feature type="region of interest" description="Disordered" evidence="6">
    <location>
        <begin position="158"/>
        <end position="196"/>
    </location>
</feature>
<dbReference type="OMA" id="RCHHIIC"/>
<evidence type="ECO:0000256" key="2">
    <source>
        <dbReference type="ARBA" id="ARBA00022771"/>
    </source>
</evidence>
<evidence type="ECO:0000313" key="8">
    <source>
        <dbReference type="Proteomes" id="UP001652661"/>
    </source>
</evidence>
<dbReference type="GO" id="GO:0019789">
    <property type="term" value="F:SUMO transferase activity"/>
    <property type="evidence" value="ECO:0007669"/>
    <property type="project" value="InterPro"/>
</dbReference>
<dbReference type="PANTHER" id="PTHR22663">
    <property type="entry name" value="RING FINGER PROTEIN NARYA-RELATED"/>
    <property type="match status" value="1"/>
</dbReference>
<dbReference type="GO" id="GO:0008270">
    <property type="term" value="F:zinc ion binding"/>
    <property type="evidence" value="ECO:0007669"/>
    <property type="project" value="UniProtKB-KW"/>
</dbReference>
<dbReference type="InterPro" id="IPR017907">
    <property type="entry name" value="Znf_RING_CS"/>
</dbReference>
<dbReference type="GO" id="GO:0007129">
    <property type="term" value="P:homologous chromosome pairing at meiosis"/>
    <property type="evidence" value="ECO:0007669"/>
    <property type="project" value="TreeGrafter"/>
</dbReference>
<protein>
    <submittedName>
        <fullName evidence="9">RING finger protein nenya</fullName>
    </submittedName>
</protein>
<evidence type="ECO:0000256" key="5">
    <source>
        <dbReference type="PROSITE-ProRule" id="PRU00175"/>
    </source>
</evidence>
<dbReference type="Pfam" id="PF14634">
    <property type="entry name" value="zf-RING_5"/>
    <property type="match status" value="1"/>
</dbReference>
<feature type="compositionally biased region" description="Basic residues" evidence="6">
    <location>
        <begin position="159"/>
        <end position="168"/>
    </location>
</feature>